<name>A0AAD6Z486_9AGAR</name>
<keyword evidence="3" id="KW-1185">Reference proteome</keyword>
<dbReference type="Proteomes" id="UP001218218">
    <property type="component" value="Unassembled WGS sequence"/>
</dbReference>
<evidence type="ECO:0000313" key="2">
    <source>
        <dbReference type="EMBL" id="KAJ7306650.1"/>
    </source>
</evidence>
<organism evidence="2 3">
    <name type="scientific">Mycena albidolilacea</name>
    <dbReference type="NCBI Taxonomy" id="1033008"/>
    <lineage>
        <taxon>Eukaryota</taxon>
        <taxon>Fungi</taxon>
        <taxon>Dikarya</taxon>
        <taxon>Basidiomycota</taxon>
        <taxon>Agaricomycotina</taxon>
        <taxon>Agaricomycetes</taxon>
        <taxon>Agaricomycetidae</taxon>
        <taxon>Agaricales</taxon>
        <taxon>Marasmiineae</taxon>
        <taxon>Mycenaceae</taxon>
        <taxon>Mycena</taxon>
    </lineage>
</organism>
<gene>
    <name evidence="2" type="ORF">DFH08DRAFT_824608</name>
</gene>
<protein>
    <submittedName>
        <fullName evidence="2">Uncharacterized protein</fullName>
    </submittedName>
</protein>
<evidence type="ECO:0000256" key="1">
    <source>
        <dbReference type="SAM" id="MobiDB-lite"/>
    </source>
</evidence>
<dbReference type="EMBL" id="JARIHO010000092">
    <property type="protein sequence ID" value="KAJ7306650.1"/>
    <property type="molecule type" value="Genomic_DNA"/>
</dbReference>
<accession>A0AAD6Z486</accession>
<comment type="caution">
    <text evidence="2">The sequence shown here is derived from an EMBL/GenBank/DDBJ whole genome shotgun (WGS) entry which is preliminary data.</text>
</comment>
<evidence type="ECO:0000313" key="3">
    <source>
        <dbReference type="Proteomes" id="UP001218218"/>
    </source>
</evidence>
<dbReference type="AlphaFoldDB" id="A0AAD6Z486"/>
<reference evidence="2" key="1">
    <citation type="submission" date="2023-03" db="EMBL/GenBank/DDBJ databases">
        <title>Massive genome expansion in bonnet fungi (Mycena s.s.) driven by repeated elements and novel gene families across ecological guilds.</title>
        <authorList>
            <consortium name="Lawrence Berkeley National Laboratory"/>
            <person name="Harder C.B."/>
            <person name="Miyauchi S."/>
            <person name="Viragh M."/>
            <person name="Kuo A."/>
            <person name="Thoen E."/>
            <person name="Andreopoulos B."/>
            <person name="Lu D."/>
            <person name="Skrede I."/>
            <person name="Drula E."/>
            <person name="Henrissat B."/>
            <person name="Morin E."/>
            <person name="Kohler A."/>
            <person name="Barry K."/>
            <person name="LaButti K."/>
            <person name="Morin E."/>
            <person name="Salamov A."/>
            <person name="Lipzen A."/>
            <person name="Mereny Z."/>
            <person name="Hegedus B."/>
            <person name="Baldrian P."/>
            <person name="Stursova M."/>
            <person name="Weitz H."/>
            <person name="Taylor A."/>
            <person name="Grigoriev I.V."/>
            <person name="Nagy L.G."/>
            <person name="Martin F."/>
            <person name="Kauserud H."/>
        </authorList>
    </citation>
    <scope>NUCLEOTIDE SEQUENCE</scope>
    <source>
        <strain evidence="2">CBHHK002</strain>
    </source>
</reference>
<feature type="region of interest" description="Disordered" evidence="1">
    <location>
        <begin position="310"/>
        <end position="340"/>
    </location>
</feature>
<proteinExistence type="predicted"/>
<sequence>MKSRPLVSICPRDAKIRQIASFGMTRFSFWLRNQLCASGRCGNFDVQIADLYALDARDSEELPMRSNVDDPQEEREYWMHLRRWNWAELRRKNPGKSRKRRVLGEERTGPQVINDCRGSTSVAQPVTLNRWNGKTKDSDAGGTACGTLGAKTRRGSQRAGWLVRLAAAASSAEDAGVTGHLAPVACLGVLGCFRRGDYSVDGEREKLRQRWSPGAGEGSGVHAVERAGVRGAHRAGPPPEHSAAADPIETMCVQWAMPLSLKGVQRVESNIVEVARTGGWGSRVETQEEWDSDGARYSMATVGAADKKCAGAQPLDPYNKQTNASRQLDVMTRYDSRPKP</sequence>